<reference evidence="1" key="2">
    <citation type="submission" date="2023-06" db="EMBL/GenBank/DDBJ databases">
        <authorList>
            <person name="Ma L."/>
            <person name="Liu K.-W."/>
            <person name="Li Z."/>
            <person name="Hsiao Y.-Y."/>
            <person name="Qi Y."/>
            <person name="Fu T."/>
            <person name="Tang G."/>
            <person name="Zhang D."/>
            <person name="Sun W.-H."/>
            <person name="Liu D.-K."/>
            <person name="Li Y."/>
            <person name="Chen G.-Z."/>
            <person name="Liu X.-D."/>
            <person name="Liao X.-Y."/>
            <person name="Jiang Y.-T."/>
            <person name="Yu X."/>
            <person name="Hao Y."/>
            <person name="Huang J."/>
            <person name="Zhao X.-W."/>
            <person name="Ke S."/>
            <person name="Chen Y.-Y."/>
            <person name="Wu W.-L."/>
            <person name="Hsu J.-L."/>
            <person name="Lin Y.-F."/>
            <person name="Huang M.-D."/>
            <person name="Li C.-Y."/>
            <person name="Huang L."/>
            <person name="Wang Z.-W."/>
            <person name="Zhao X."/>
            <person name="Zhong W.-Y."/>
            <person name="Peng D.-H."/>
            <person name="Ahmad S."/>
            <person name="Lan S."/>
            <person name="Zhang J.-S."/>
            <person name="Tsai W.-C."/>
            <person name="Van De Peer Y."/>
            <person name="Liu Z.-J."/>
        </authorList>
    </citation>
    <scope>NUCLEOTIDE SEQUENCE</scope>
    <source>
        <strain evidence="1">CP</strain>
        <tissue evidence="1">Leaves</tissue>
    </source>
</reference>
<protein>
    <submittedName>
        <fullName evidence="1">Uncharacterized protein</fullName>
    </submittedName>
</protein>
<gene>
    <name evidence="1" type="ORF">QJS10_CPB21g01183</name>
</gene>
<dbReference type="Proteomes" id="UP001180020">
    <property type="component" value="Unassembled WGS sequence"/>
</dbReference>
<reference evidence="1" key="1">
    <citation type="journal article" date="2023" name="Nat. Commun.">
        <title>Diploid and tetraploid genomes of Acorus and the evolution of monocots.</title>
        <authorList>
            <person name="Ma L."/>
            <person name="Liu K.W."/>
            <person name="Li Z."/>
            <person name="Hsiao Y.Y."/>
            <person name="Qi Y."/>
            <person name="Fu T."/>
            <person name="Tang G.D."/>
            <person name="Zhang D."/>
            <person name="Sun W.H."/>
            <person name="Liu D.K."/>
            <person name="Li Y."/>
            <person name="Chen G.Z."/>
            <person name="Liu X.D."/>
            <person name="Liao X.Y."/>
            <person name="Jiang Y.T."/>
            <person name="Yu X."/>
            <person name="Hao Y."/>
            <person name="Huang J."/>
            <person name="Zhao X.W."/>
            <person name="Ke S."/>
            <person name="Chen Y.Y."/>
            <person name="Wu W.L."/>
            <person name="Hsu J.L."/>
            <person name="Lin Y.F."/>
            <person name="Huang M.D."/>
            <person name="Li C.Y."/>
            <person name="Huang L."/>
            <person name="Wang Z.W."/>
            <person name="Zhao X."/>
            <person name="Zhong W.Y."/>
            <person name="Peng D.H."/>
            <person name="Ahmad S."/>
            <person name="Lan S."/>
            <person name="Zhang J.S."/>
            <person name="Tsai W.C."/>
            <person name="Van de Peer Y."/>
            <person name="Liu Z.J."/>
        </authorList>
    </citation>
    <scope>NUCLEOTIDE SEQUENCE</scope>
    <source>
        <strain evidence="1">CP</strain>
    </source>
</reference>
<name>A0AAV9C7P5_ACOCL</name>
<evidence type="ECO:0000313" key="2">
    <source>
        <dbReference type="Proteomes" id="UP001180020"/>
    </source>
</evidence>
<organism evidence="1 2">
    <name type="scientific">Acorus calamus</name>
    <name type="common">Sweet flag</name>
    <dbReference type="NCBI Taxonomy" id="4465"/>
    <lineage>
        <taxon>Eukaryota</taxon>
        <taxon>Viridiplantae</taxon>
        <taxon>Streptophyta</taxon>
        <taxon>Embryophyta</taxon>
        <taxon>Tracheophyta</taxon>
        <taxon>Spermatophyta</taxon>
        <taxon>Magnoliopsida</taxon>
        <taxon>Liliopsida</taxon>
        <taxon>Acoraceae</taxon>
        <taxon>Acorus</taxon>
    </lineage>
</organism>
<dbReference type="AlphaFoldDB" id="A0AAV9C7P5"/>
<comment type="caution">
    <text evidence="1">The sequence shown here is derived from an EMBL/GenBank/DDBJ whole genome shotgun (WGS) entry which is preliminary data.</text>
</comment>
<dbReference type="EMBL" id="JAUJYO010000021">
    <property type="protein sequence ID" value="KAK1284299.1"/>
    <property type="molecule type" value="Genomic_DNA"/>
</dbReference>
<keyword evidence="2" id="KW-1185">Reference proteome</keyword>
<evidence type="ECO:0000313" key="1">
    <source>
        <dbReference type="EMBL" id="KAK1284299.1"/>
    </source>
</evidence>
<accession>A0AAV9C7P5</accession>
<proteinExistence type="predicted"/>
<sequence length="115" mass="12808">MSTSLFFWKGTVVEKVSSESFSTPEHHPTYVPIEDPKSLMQLSHFDTLVFVVNVHKGLSKLRLQIKTILKEQLNGNNTRGTGGAAAPLHEVPATEDSKANARFVEIFASHHNGWH</sequence>